<gene>
    <name evidence="1" type="ORF">CROQUDRAFT_639849</name>
</gene>
<evidence type="ECO:0000313" key="1">
    <source>
        <dbReference type="EMBL" id="KAG0144208.1"/>
    </source>
</evidence>
<dbReference type="AlphaFoldDB" id="A0A9P6NE02"/>
<protein>
    <submittedName>
        <fullName evidence="1">Uncharacterized protein</fullName>
    </submittedName>
</protein>
<comment type="caution">
    <text evidence="1">The sequence shown here is derived from an EMBL/GenBank/DDBJ whole genome shotgun (WGS) entry which is preliminary data.</text>
</comment>
<keyword evidence="2" id="KW-1185">Reference proteome</keyword>
<reference evidence="1" key="1">
    <citation type="submission" date="2013-11" db="EMBL/GenBank/DDBJ databases">
        <title>Genome sequence of the fusiform rust pathogen reveals effectors for host alternation and coevolution with pine.</title>
        <authorList>
            <consortium name="DOE Joint Genome Institute"/>
            <person name="Smith K."/>
            <person name="Pendleton A."/>
            <person name="Kubisiak T."/>
            <person name="Anderson C."/>
            <person name="Salamov A."/>
            <person name="Aerts A."/>
            <person name="Riley R."/>
            <person name="Clum A."/>
            <person name="Lindquist E."/>
            <person name="Ence D."/>
            <person name="Campbell M."/>
            <person name="Kronenberg Z."/>
            <person name="Feau N."/>
            <person name="Dhillon B."/>
            <person name="Hamelin R."/>
            <person name="Burleigh J."/>
            <person name="Smith J."/>
            <person name="Yandell M."/>
            <person name="Nelson C."/>
            <person name="Grigoriev I."/>
            <person name="Davis J."/>
        </authorList>
    </citation>
    <scope>NUCLEOTIDE SEQUENCE</scope>
    <source>
        <strain evidence="1">G11</strain>
    </source>
</reference>
<proteinExistence type="predicted"/>
<evidence type="ECO:0000313" key="2">
    <source>
        <dbReference type="Proteomes" id="UP000886653"/>
    </source>
</evidence>
<name>A0A9P6NE02_9BASI</name>
<organism evidence="1 2">
    <name type="scientific">Cronartium quercuum f. sp. fusiforme G11</name>
    <dbReference type="NCBI Taxonomy" id="708437"/>
    <lineage>
        <taxon>Eukaryota</taxon>
        <taxon>Fungi</taxon>
        <taxon>Dikarya</taxon>
        <taxon>Basidiomycota</taxon>
        <taxon>Pucciniomycotina</taxon>
        <taxon>Pucciniomycetes</taxon>
        <taxon>Pucciniales</taxon>
        <taxon>Coleosporiaceae</taxon>
        <taxon>Cronartium</taxon>
    </lineage>
</organism>
<sequence length="155" mass="18000">MRCQNGLKVTMVPKKIRQHENHMRKFIYGYSREFEASTCPRARQGTSVQTVHSHFKFLQNSSWYLVYPLNVQLFKFNMYHAPSLIFWGVANGLLHCLSTTTHRRCHTLLSTWKQLLQCCSRRVTLGKKKRKKNVVLGLVDGPSKVGCFNVPDKVM</sequence>
<dbReference type="Proteomes" id="UP000886653">
    <property type="component" value="Unassembled WGS sequence"/>
</dbReference>
<accession>A0A9P6NE02</accession>
<dbReference type="EMBL" id="MU167300">
    <property type="protein sequence ID" value="KAG0144208.1"/>
    <property type="molecule type" value="Genomic_DNA"/>
</dbReference>